<dbReference type="Proteomes" id="UP000265520">
    <property type="component" value="Unassembled WGS sequence"/>
</dbReference>
<keyword evidence="2" id="KW-1185">Reference proteome</keyword>
<accession>A0A392VTA7</accession>
<protein>
    <submittedName>
        <fullName evidence="1">Uncharacterized protein</fullName>
    </submittedName>
</protein>
<sequence length="65" mass="7324">MFVFEVLRVSPLEPETELCLFVFARLVRLVCSLSDGLFFVFFKLSFEYSPSEVVSPCLALTLGAL</sequence>
<dbReference type="EMBL" id="LXQA011277699">
    <property type="protein sequence ID" value="MCI91634.1"/>
    <property type="molecule type" value="Genomic_DNA"/>
</dbReference>
<proteinExistence type="predicted"/>
<organism evidence="1 2">
    <name type="scientific">Trifolium medium</name>
    <dbReference type="NCBI Taxonomy" id="97028"/>
    <lineage>
        <taxon>Eukaryota</taxon>
        <taxon>Viridiplantae</taxon>
        <taxon>Streptophyta</taxon>
        <taxon>Embryophyta</taxon>
        <taxon>Tracheophyta</taxon>
        <taxon>Spermatophyta</taxon>
        <taxon>Magnoliopsida</taxon>
        <taxon>eudicotyledons</taxon>
        <taxon>Gunneridae</taxon>
        <taxon>Pentapetalae</taxon>
        <taxon>rosids</taxon>
        <taxon>fabids</taxon>
        <taxon>Fabales</taxon>
        <taxon>Fabaceae</taxon>
        <taxon>Papilionoideae</taxon>
        <taxon>50 kb inversion clade</taxon>
        <taxon>NPAAA clade</taxon>
        <taxon>Hologalegina</taxon>
        <taxon>IRL clade</taxon>
        <taxon>Trifolieae</taxon>
        <taxon>Trifolium</taxon>
    </lineage>
</organism>
<dbReference type="AlphaFoldDB" id="A0A392VTA7"/>
<name>A0A392VTA7_9FABA</name>
<reference evidence="1 2" key="1">
    <citation type="journal article" date="2018" name="Front. Plant Sci.">
        <title>Red Clover (Trifolium pratense) and Zigzag Clover (T. medium) - A Picture of Genomic Similarities and Differences.</title>
        <authorList>
            <person name="Dluhosova J."/>
            <person name="Istvanek J."/>
            <person name="Nedelnik J."/>
            <person name="Repkova J."/>
        </authorList>
    </citation>
    <scope>NUCLEOTIDE SEQUENCE [LARGE SCALE GENOMIC DNA]</scope>
    <source>
        <strain evidence="2">cv. 10/8</strain>
        <tissue evidence="1">Leaf</tissue>
    </source>
</reference>
<comment type="caution">
    <text evidence="1">The sequence shown here is derived from an EMBL/GenBank/DDBJ whole genome shotgun (WGS) entry which is preliminary data.</text>
</comment>
<evidence type="ECO:0000313" key="1">
    <source>
        <dbReference type="EMBL" id="MCI91634.1"/>
    </source>
</evidence>
<evidence type="ECO:0000313" key="2">
    <source>
        <dbReference type="Proteomes" id="UP000265520"/>
    </source>
</evidence>